<dbReference type="RefSeq" id="WP_153383046.1">
    <property type="nucleotide sequence ID" value="NZ_VDFM01000006.1"/>
</dbReference>
<protein>
    <submittedName>
        <fullName evidence="2">Uncharacterized protein</fullName>
    </submittedName>
</protein>
<evidence type="ECO:0000256" key="1">
    <source>
        <dbReference type="SAM" id="Phobius"/>
    </source>
</evidence>
<comment type="caution">
    <text evidence="2">The sequence shown here is derived from an EMBL/GenBank/DDBJ whole genome shotgun (WGS) entry which is preliminary data.</text>
</comment>
<name>A0A5P0ZHN2_9LACO</name>
<keyword evidence="1" id="KW-0812">Transmembrane</keyword>
<keyword evidence="1" id="KW-0472">Membrane</keyword>
<gene>
    <name evidence="2" type="ORF">FHL02_06040</name>
</gene>
<dbReference type="EMBL" id="VDFM01000006">
    <property type="protein sequence ID" value="MQS52576.1"/>
    <property type="molecule type" value="Genomic_DNA"/>
</dbReference>
<accession>A0A5P0ZHN2</accession>
<dbReference type="AlphaFoldDB" id="A0A5P0ZHN2"/>
<evidence type="ECO:0000313" key="2">
    <source>
        <dbReference type="EMBL" id="MQS52576.1"/>
    </source>
</evidence>
<keyword evidence="1" id="KW-1133">Transmembrane helix</keyword>
<proteinExistence type="predicted"/>
<evidence type="ECO:0000313" key="3">
    <source>
        <dbReference type="Proteomes" id="UP000380386"/>
    </source>
</evidence>
<organism evidence="2 3">
    <name type="scientific">Companilactobacillus mishanensis</name>
    <dbReference type="NCBI Taxonomy" id="2486008"/>
    <lineage>
        <taxon>Bacteria</taxon>
        <taxon>Bacillati</taxon>
        <taxon>Bacillota</taxon>
        <taxon>Bacilli</taxon>
        <taxon>Lactobacillales</taxon>
        <taxon>Lactobacillaceae</taxon>
        <taxon>Companilactobacillus</taxon>
    </lineage>
</organism>
<feature type="transmembrane region" description="Helical" evidence="1">
    <location>
        <begin position="13"/>
        <end position="35"/>
    </location>
</feature>
<sequence length="184" mass="20923">MRDFKAEHLNNRIISWIVGVAMGVVILGGGAFFAVSSYMVRPNPDNIMTYCGKTKNVDEDILYTASLAALKYDLSGDKVIFNKLKTSNILYVVRENQNHSEVFKYKGRNVYMIKQVVGYKESGKQRYNFLAVGIKKNKNGKIFKERVISDKYFDDRSVENAKGYTLRQYGKLSNQNTKSKTSAS</sequence>
<dbReference type="Proteomes" id="UP000380386">
    <property type="component" value="Unassembled WGS sequence"/>
</dbReference>
<reference evidence="2 3" key="1">
    <citation type="journal article" date="2019" name="Syst. Appl. Microbiol.">
        <title>Polyphasic characterization of two novel Lactobacillus spp. isolated from blown salami packages: Description of Lactobacillus halodurans sp. nov. and Lactobacillus salsicarnum sp. nov.</title>
        <authorList>
            <person name="Schuster J.A."/>
            <person name="Klingl A."/>
            <person name="Vogel R.F."/>
            <person name="Ehrmann M.A."/>
        </authorList>
    </citation>
    <scope>NUCLEOTIDE SEQUENCE [LARGE SCALE GENOMIC DNA]</scope>
    <source>
        <strain evidence="2 3">TMW 1.2118</strain>
    </source>
</reference>